<dbReference type="PANTHER" id="PTHR36439">
    <property type="entry name" value="BLL4334 PROTEIN"/>
    <property type="match status" value="1"/>
</dbReference>
<evidence type="ECO:0000313" key="2">
    <source>
        <dbReference type="Proteomes" id="UP000642829"/>
    </source>
</evidence>
<accession>A0A8J3GDR5</accession>
<name>A0A8J3GDR5_9BACT</name>
<proteinExistence type="predicted"/>
<dbReference type="PIRSF" id="PIRSF008502">
    <property type="entry name" value="UCP008502"/>
    <property type="match status" value="1"/>
</dbReference>
<reference evidence="1" key="2">
    <citation type="submission" date="2020-09" db="EMBL/GenBank/DDBJ databases">
        <authorList>
            <person name="Sun Q."/>
            <person name="Kim S."/>
        </authorList>
    </citation>
    <scope>NUCLEOTIDE SEQUENCE</scope>
    <source>
        <strain evidence="1">KCTC 12870</strain>
    </source>
</reference>
<dbReference type="EMBL" id="BMXG01000012">
    <property type="protein sequence ID" value="GHC03899.1"/>
    <property type="molecule type" value="Genomic_DNA"/>
</dbReference>
<sequence>MIYVALFRGINVGGKNILPMNELRTAMESLGARGVQTYIQSGNAVFVSDEDDAGIWSKRIREAIRRAHGFEPQVMVLPLPELEQAIADNPFPEGQSDPKTLHLGFLLEPATATKLDKLDALKSASERYQMTDKVFYLHAPDGIGKSKLAVGAEKTIGVPMTMRNWNTVQKIRELA</sequence>
<comment type="caution">
    <text evidence="1">The sequence shown here is derived from an EMBL/GenBank/DDBJ whole genome shotgun (WGS) entry which is preliminary data.</text>
</comment>
<evidence type="ECO:0000313" key="1">
    <source>
        <dbReference type="EMBL" id="GHC03899.1"/>
    </source>
</evidence>
<dbReference type="RefSeq" id="WP_189514791.1">
    <property type="nucleotide sequence ID" value="NZ_BMXG01000012.1"/>
</dbReference>
<gene>
    <name evidence="1" type="ORF">GCM10007047_20630</name>
</gene>
<protein>
    <recommendedName>
        <fullName evidence="3">DUF1697 domain-containing protein</fullName>
    </recommendedName>
</protein>
<keyword evidence="2" id="KW-1185">Reference proteome</keyword>
<dbReference type="SUPFAM" id="SSF160379">
    <property type="entry name" value="SP0830-like"/>
    <property type="match status" value="1"/>
</dbReference>
<dbReference type="InterPro" id="IPR012545">
    <property type="entry name" value="DUF1697"/>
</dbReference>
<dbReference type="AlphaFoldDB" id="A0A8J3GDR5"/>
<dbReference type="PANTHER" id="PTHR36439:SF1">
    <property type="entry name" value="DUF1697 DOMAIN-CONTAINING PROTEIN"/>
    <property type="match status" value="1"/>
</dbReference>
<dbReference type="Pfam" id="PF08002">
    <property type="entry name" value="DUF1697"/>
    <property type="match status" value="1"/>
</dbReference>
<reference evidence="1" key="1">
    <citation type="journal article" date="2014" name="Int. J. Syst. Evol. Microbiol.">
        <title>Complete genome sequence of Corynebacterium casei LMG S-19264T (=DSM 44701T), isolated from a smear-ripened cheese.</title>
        <authorList>
            <consortium name="US DOE Joint Genome Institute (JGI-PGF)"/>
            <person name="Walter F."/>
            <person name="Albersmeier A."/>
            <person name="Kalinowski J."/>
            <person name="Ruckert C."/>
        </authorList>
    </citation>
    <scope>NUCLEOTIDE SEQUENCE</scope>
    <source>
        <strain evidence="1">KCTC 12870</strain>
    </source>
</reference>
<dbReference type="Gene3D" id="3.30.70.1280">
    <property type="entry name" value="SP0830-like domains"/>
    <property type="match status" value="1"/>
</dbReference>
<evidence type="ECO:0008006" key="3">
    <source>
        <dbReference type="Google" id="ProtNLM"/>
    </source>
</evidence>
<organism evidence="1 2">
    <name type="scientific">Cerasicoccus arenae</name>
    <dbReference type="NCBI Taxonomy" id="424488"/>
    <lineage>
        <taxon>Bacteria</taxon>
        <taxon>Pseudomonadati</taxon>
        <taxon>Verrucomicrobiota</taxon>
        <taxon>Opitutia</taxon>
        <taxon>Puniceicoccales</taxon>
        <taxon>Cerasicoccaceae</taxon>
        <taxon>Cerasicoccus</taxon>
    </lineage>
</organism>
<dbReference type="Proteomes" id="UP000642829">
    <property type="component" value="Unassembled WGS sequence"/>
</dbReference>